<dbReference type="GO" id="GO:0071726">
    <property type="term" value="P:cellular response to diacyl bacterial lipopeptide"/>
    <property type="evidence" value="ECO:0007669"/>
    <property type="project" value="TreeGrafter"/>
</dbReference>
<feature type="domain" description="TIR" evidence="18">
    <location>
        <begin position="640"/>
        <end position="781"/>
    </location>
</feature>
<evidence type="ECO:0000256" key="9">
    <source>
        <dbReference type="ARBA" id="ARBA00022989"/>
    </source>
</evidence>
<dbReference type="GO" id="GO:0006954">
    <property type="term" value="P:inflammatory response"/>
    <property type="evidence" value="ECO:0007669"/>
    <property type="project" value="UniProtKB-UniRule"/>
</dbReference>
<keyword evidence="7" id="KW-0677">Repeat</keyword>
<dbReference type="GO" id="GO:0035663">
    <property type="term" value="F:Toll-like receptor 2 binding"/>
    <property type="evidence" value="ECO:0007669"/>
    <property type="project" value="TreeGrafter"/>
</dbReference>
<name>A0A9B0TZL9_CHRAS</name>
<dbReference type="GeneID" id="102835518"/>
<evidence type="ECO:0000256" key="12">
    <source>
        <dbReference type="ARBA" id="ARBA00023170"/>
    </source>
</evidence>
<evidence type="ECO:0000259" key="18">
    <source>
        <dbReference type="PROSITE" id="PS50104"/>
    </source>
</evidence>
<dbReference type="AlphaFoldDB" id="A0A9B0TZL9"/>
<reference evidence="20" key="1">
    <citation type="submission" date="2025-08" db="UniProtKB">
        <authorList>
            <consortium name="RefSeq"/>
        </authorList>
    </citation>
    <scope>IDENTIFICATION</scope>
    <source>
        <tissue evidence="20">Spleen</tissue>
    </source>
</reference>
<keyword evidence="5 17" id="KW-0812">Transmembrane</keyword>
<evidence type="ECO:0000256" key="5">
    <source>
        <dbReference type="ARBA" id="ARBA00022692"/>
    </source>
</evidence>
<keyword evidence="4" id="KW-0433">Leucine-rich repeat</keyword>
<dbReference type="SUPFAM" id="SSF52058">
    <property type="entry name" value="L domain-like"/>
    <property type="match status" value="2"/>
</dbReference>
<dbReference type="RefSeq" id="XP_006873292.1">
    <property type="nucleotide sequence ID" value="XM_006873230.1"/>
</dbReference>
<keyword evidence="6" id="KW-0732">Signal</keyword>
<keyword evidence="16" id="KW-1015">Disulfide bond</keyword>
<keyword evidence="14 15" id="KW-0395">Inflammatory response</keyword>
<evidence type="ECO:0000256" key="16">
    <source>
        <dbReference type="PIRSR" id="PIRSR037595-2"/>
    </source>
</evidence>
<organism evidence="19 20">
    <name type="scientific">Chrysochloris asiatica</name>
    <name type="common">Cape golden mole</name>
    <dbReference type="NCBI Taxonomy" id="185453"/>
    <lineage>
        <taxon>Eukaryota</taxon>
        <taxon>Metazoa</taxon>
        <taxon>Chordata</taxon>
        <taxon>Craniata</taxon>
        <taxon>Vertebrata</taxon>
        <taxon>Euteleostomi</taxon>
        <taxon>Mammalia</taxon>
        <taxon>Eutheria</taxon>
        <taxon>Afrotheria</taxon>
        <taxon>Chrysochloridae</taxon>
        <taxon>Chrysochlorinae</taxon>
        <taxon>Chrysochloris</taxon>
    </lineage>
</organism>
<dbReference type="PANTHER" id="PTHR24365:SF422">
    <property type="entry name" value="TOLL-LIKE RECEPTOR 6"/>
    <property type="match status" value="1"/>
</dbReference>
<dbReference type="GO" id="GO:0035355">
    <property type="term" value="C:Toll-like receptor 2-Toll-like receptor 6 protein complex"/>
    <property type="evidence" value="ECO:0007669"/>
    <property type="project" value="TreeGrafter"/>
</dbReference>
<comment type="subcellular location">
    <subcellularLocation>
        <location evidence="1">Membrane</location>
        <topology evidence="1">Single-pass type I membrane protein</topology>
    </subcellularLocation>
</comment>
<dbReference type="OrthoDB" id="1081807at2759"/>
<dbReference type="Pfam" id="PF13855">
    <property type="entry name" value="LRR_8"/>
    <property type="match status" value="1"/>
</dbReference>
<proteinExistence type="inferred from homology"/>
<sequence length="796" mass="91837">MIEDKEPIVRNFRFVCVLALTFGAIIQFSTESEFTVDLTKRGLTQFPKDLPPKTKVLDMSQNYISELQVLDISILSGLQVLLLPHNRIQQLDLTVFQFNQDLEHLDLSHNQLSKITCYPVVHLKHLDLSFNDFDALPICKEFGSLMQLDFLGLSATKLKKLDLLPIAHLHLTYLLLDLEGYRVKGNGIESLQIFNTKKLHLIFHPNNFFSVQVNISVNTLELLELTNIKLNDKNCLKLTLLLSELIRGPHLLNFTLNHVETTWKCLVQIFQFLWSKPIESLNIYSLIIVEGINKENVTYSNTTLKALKIEHIQNSVFLFSQDDLYTVFSEMNIMMLTISDTPFIHMLCPQKPSTFKFLNFTQNVFTDSIFENCSTLFRLETLILQKNGLKDLFKIGLMTKYMPSLEILDVSRNSLEFNRHEGNCTWVESIVLLNLSSNMLTDSVFRCIPPRVTVLDLHNNKIKSIPKQIRKLEALQELNIALNSLTDLPGCGTFHSLSVLIIDYNLVSHPSADFFYSCQNITSIKAGNNPFQCSCELREFIRNISQISSDVVEDWPESYKCAYPESSKGTALKDFHMSPLSCNPALLIVTIGLIMLLVVVIVTFLCIYMDLPWYLRMVCQWTQTRHRAKNVPLEELQRNLQFHAFISYSEHDTVWVKNELLPNLEKEDLQICLHERNFVAGKSIIENIINCIEKSYKAIFVLSPNFVQSDWCHYELYFAHHKLFHEGSDKLILILLEPISQDNIPSKYHKLRALMAQRTYLEWPTEKSKHGLFWANIRAAFNMKLTVGTENNDVRI</sequence>
<evidence type="ECO:0000256" key="1">
    <source>
        <dbReference type="ARBA" id="ARBA00004479"/>
    </source>
</evidence>
<dbReference type="InterPro" id="IPR032675">
    <property type="entry name" value="LRR_dom_sf"/>
</dbReference>
<evidence type="ECO:0000256" key="7">
    <source>
        <dbReference type="ARBA" id="ARBA00022737"/>
    </source>
</evidence>
<dbReference type="FunFam" id="3.80.10.10:FF:000046">
    <property type="entry name" value="Toll-like receptor 2"/>
    <property type="match status" value="1"/>
</dbReference>
<dbReference type="InterPro" id="IPR003591">
    <property type="entry name" value="Leu-rich_rpt_typical-subtyp"/>
</dbReference>
<evidence type="ECO:0000256" key="2">
    <source>
        <dbReference type="ARBA" id="ARBA00009634"/>
    </source>
</evidence>
<dbReference type="FunFam" id="3.40.50.10140:FF:000001">
    <property type="entry name" value="Toll-like receptor 2"/>
    <property type="match status" value="1"/>
</dbReference>
<gene>
    <name evidence="20" type="primary">TLR6</name>
</gene>
<evidence type="ECO:0000256" key="8">
    <source>
        <dbReference type="ARBA" id="ARBA00022859"/>
    </source>
</evidence>
<evidence type="ECO:0000256" key="4">
    <source>
        <dbReference type="ARBA" id="ARBA00022614"/>
    </source>
</evidence>
<keyword evidence="10" id="KW-0520">NAD</keyword>
<dbReference type="Gene3D" id="3.40.50.10140">
    <property type="entry name" value="Toll/interleukin-1 receptor homology (TIR) domain"/>
    <property type="match status" value="1"/>
</dbReference>
<evidence type="ECO:0000256" key="3">
    <source>
        <dbReference type="ARBA" id="ARBA00022588"/>
    </source>
</evidence>
<protein>
    <submittedName>
        <fullName evidence="20">Toll-like receptor 6</fullName>
    </submittedName>
</protein>
<dbReference type="InterPro" id="IPR035897">
    <property type="entry name" value="Toll_tir_struct_dom_sf"/>
</dbReference>
<keyword evidence="8 15" id="KW-0391">Immunity</keyword>
<dbReference type="GO" id="GO:0002224">
    <property type="term" value="P:toll-like receptor signaling pathway"/>
    <property type="evidence" value="ECO:0007669"/>
    <property type="project" value="InterPro"/>
</dbReference>
<comment type="similarity">
    <text evidence="2 15">Belongs to the Toll-like receptor family.</text>
</comment>
<evidence type="ECO:0000313" key="20">
    <source>
        <dbReference type="RefSeq" id="XP_006873292.1"/>
    </source>
</evidence>
<dbReference type="CTD" id="10333"/>
<dbReference type="InterPro" id="IPR001611">
    <property type="entry name" value="Leu-rich_rpt"/>
</dbReference>
<keyword evidence="9 17" id="KW-1133">Transmembrane helix</keyword>
<keyword evidence="13" id="KW-0325">Glycoprotein</keyword>
<dbReference type="InterPro" id="IPR000483">
    <property type="entry name" value="Cys-rich_flank_reg_C"/>
</dbReference>
<evidence type="ECO:0000256" key="17">
    <source>
        <dbReference type="SAM" id="Phobius"/>
    </source>
</evidence>
<dbReference type="Proteomes" id="UP000504623">
    <property type="component" value="Unplaced"/>
</dbReference>
<keyword evidence="11 17" id="KW-0472">Membrane</keyword>
<evidence type="ECO:0000256" key="11">
    <source>
        <dbReference type="ARBA" id="ARBA00023136"/>
    </source>
</evidence>
<dbReference type="GO" id="GO:0004888">
    <property type="term" value="F:transmembrane signaling receptor activity"/>
    <property type="evidence" value="ECO:0007669"/>
    <property type="project" value="InterPro"/>
</dbReference>
<dbReference type="Pfam" id="PF01582">
    <property type="entry name" value="TIR"/>
    <property type="match status" value="1"/>
</dbReference>
<dbReference type="InterPro" id="IPR017241">
    <property type="entry name" value="Toll-like_receptor"/>
</dbReference>
<dbReference type="SUPFAM" id="SSF52200">
    <property type="entry name" value="Toll/Interleukin receptor TIR domain"/>
    <property type="match status" value="1"/>
</dbReference>
<evidence type="ECO:0000256" key="10">
    <source>
        <dbReference type="ARBA" id="ARBA00023027"/>
    </source>
</evidence>
<dbReference type="PROSITE" id="PS51450">
    <property type="entry name" value="LRR"/>
    <property type="match status" value="2"/>
</dbReference>
<dbReference type="GO" id="GO:0071723">
    <property type="term" value="F:lipopeptide binding"/>
    <property type="evidence" value="ECO:0007669"/>
    <property type="project" value="TreeGrafter"/>
</dbReference>
<dbReference type="PRINTS" id="PR00019">
    <property type="entry name" value="LEURICHRPT"/>
</dbReference>
<evidence type="ECO:0000313" key="19">
    <source>
        <dbReference type="Proteomes" id="UP000504623"/>
    </source>
</evidence>
<keyword evidence="12 15" id="KW-0675">Receptor</keyword>
<dbReference type="SMART" id="SM00255">
    <property type="entry name" value="TIR"/>
    <property type="match status" value="1"/>
</dbReference>
<evidence type="ECO:0000256" key="15">
    <source>
        <dbReference type="PIRNR" id="PIRNR037595"/>
    </source>
</evidence>
<evidence type="ECO:0000256" key="6">
    <source>
        <dbReference type="ARBA" id="ARBA00022729"/>
    </source>
</evidence>
<dbReference type="PROSITE" id="PS50104">
    <property type="entry name" value="TIR"/>
    <property type="match status" value="1"/>
</dbReference>
<dbReference type="PIRSF" id="PIRSF037595">
    <property type="entry name" value="Toll-like_receptor"/>
    <property type="match status" value="1"/>
</dbReference>
<evidence type="ECO:0000256" key="14">
    <source>
        <dbReference type="ARBA" id="ARBA00023198"/>
    </source>
</evidence>
<evidence type="ECO:0000256" key="13">
    <source>
        <dbReference type="ARBA" id="ARBA00023180"/>
    </source>
</evidence>
<dbReference type="PANTHER" id="PTHR24365">
    <property type="entry name" value="TOLL-LIKE RECEPTOR"/>
    <property type="match status" value="1"/>
</dbReference>
<dbReference type="SMART" id="SM00082">
    <property type="entry name" value="LRRCT"/>
    <property type="match status" value="1"/>
</dbReference>
<keyword evidence="19" id="KW-1185">Reference proteome</keyword>
<feature type="disulfide bond" evidence="16">
    <location>
        <begin position="424"/>
        <end position="447"/>
    </location>
</feature>
<dbReference type="InterPro" id="IPR000157">
    <property type="entry name" value="TIR_dom"/>
</dbReference>
<keyword evidence="3 15" id="KW-0399">Innate immunity</keyword>
<dbReference type="GO" id="GO:0045087">
    <property type="term" value="P:innate immune response"/>
    <property type="evidence" value="ECO:0007669"/>
    <property type="project" value="UniProtKB-UniRule"/>
</dbReference>
<feature type="transmembrane region" description="Helical" evidence="17">
    <location>
        <begin position="585"/>
        <end position="608"/>
    </location>
</feature>
<dbReference type="SMART" id="SM00369">
    <property type="entry name" value="LRR_TYP"/>
    <property type="match status" value="5"/>
</dbReference>
<dbReference type="Gene3D" id="3.80.10.10">
    <property type="entry name" value="Ribonuclease Inhibitor"/>
    <property type="match status" value="1"/>
</dbReference>
<accession>A0A9B0TZL9</accession>